<dbReference type="PANTHER" id="PTHR33334:SF5">
    <property type="entry name" value="PROTEIN LNK2"/>
    <property type="match status" value="1"/>
</dbReference>
<sequence length="771" mass="86102">MKTIEKKWRESKDEQDLEKIGELQFVKVLVVVLQPLGCVLLANIICGEAGENDDHIVPYPEASDDYCNKKEWSQESHTIKPTEQKTPVAKIDLHSSSNFDTIEGISTSEFGTDSWPDLSLSDVAKLNSIGIKQAFLLVSKLDRFLLTLDWEEAYLDHGQEPLVMSLKNHFPVLLDARAETIQLDKDGENFQNSNEAKEQGDLVDFGWANIGSFDDLDQIFSNDDSIFGHASLANTDELWSSSRDATTSPIKAFPVSSDSPSFTSGALSNASEKLEIKTEYAQKDDESITPGYGKTNYSASHGLRNAHVILDHVEYAGGKSKPMAKEQTDLDMGKSTLTNSYLIAENSSTPNEIANKVSRHRKIMRGHRKLEEKSEEKSLQDFYGTWPSSRTPSGHSENQLAHFMLQSSPSSELSQKRQLQGPESFPYQHISNQYVAQSMYGNLTNPNHATYVPSHIQPGELKHQHCFSSYEVSPGGARAINKSADTSVKALTMTPQEKIEKLRRRQQLQAMLAIQKQQQQFSHQICSTNHSATQKCTQENKIQHFEKADLEVEGFSTLPSLDPNSSAEQDDSSMVSAAVDDYSTEDTILYRLQDIISKLDIKIRLCIRDSLFRLAESALQRHYAIDTSNSNKTSKDEDEVVAKEDTNSHNRHGRMLDVETETNPIDRIVAHFLFHRHLDLSEKHSDAPESPVSSKLTREHKAGLVNVSNECLPDSLKNKQCFPRQGSTNYCPLGEPHSSDLFKKIPLMDNSENASNNGPTHGGAMKAEASL</sequence>
<dbReference type="GO" id="GO:0007623">
    <property type="term" value="P:circadian rhythm"/>
    <property type="evidence" value="ECO:0007669"/>
    <property type="project" value="InterPro"/>
</dbReference>
<accession>A0A4Y1QXI0</accession>
<dbReference type="PANTHER" id="PTHR33334">
    <property type="entry name" value="PROTEIN LNK1"/>
    <property type="match status" value="1"/>
</dbReference>
<dbReference type="EMBL" id="AP019298">
    <property type="protein sequence ID" value="BBG96508.1"/>
    <property type="molecule type" value="Genomic_DNA"/>
</dbReference>
<evidence type="ECO:0000313" key="2">
    <source>
        <dbReference type="EMBL" id="BBG96508.1"/>
    </source>
</evidence>
<protein>
    <submittedName>
        <fullName evidence="2">Uncharacterized protein</fullName>
    </submittedName>
</protein>
<dbReference type="GO" id="GO:0006355">
    <property type="term" value="P:regulation of DNA-templated transcription"/>
    <property type="evidence" value="ECO:0007669"/>
    <property type="project" value="InterPro"/>
</dbReference>
<feature type="region of interest" description="Disordered" evidence="1">
    <location>
        <begin position="751"/>
        <end position="771"/>
    </location>
</feature>
<organism evidence="2">
    <name type="scientific">Prunus dulcis</name>
    <name type="common">Almond</name>
    <name type="synonym">Amygdalus dulcis</name>
    <dbReference type="NCBI Taxonomy" id="3755"/>
    <lineage>
        <taxon>Eukaryota</taxon>
        <taxon>Viridiplantae</taxon>
        <taxon>Streptophyta</taxon>
        <taxon>Embryophyta</taxon>
        <taxon>Tracheophyta</taxon>
        <taxon>Spermatophyta</taxon>
        <taxon>Magnoliopsida</taxon>
        <taxon>eudicotyledons</taxon>
        <taxon>Gunneridae</taxon>
        <taxon>Pentapetalae</taxon>
        <taxon>rosids</taxon>
        <taxon>fabids</taxon>
        <taxon>Rosales</taxon>
        <taxon>Rosaceae</taxon>
        <taxon>Amygdaloideae</taxon>
        <taxon>Amygdaleae</taxon>
        <taxon>Prunus</taxon>
    </lineage>
</organism>
<dbReference type="AlphaFoldDB" id="A0A4Y1QXI0"/>
<reference evidence="2" key="1">
    <citation type="journal article" date="2019" name="Science">
        <title>Mutation of a bHLH transcription factor allowed almond domestication.</title>
        <authorList>
            <person name="Sanchez-Perez R."/>
            <person name="Pavan S."/>
            <person name="Mazzeo R."/>
            <person name="Moldovan C."/>
            <person name="Aiese Cigliano R."/>
            <person name="Del Cueto J."/>
            <person name="Ricciardi F."/>
            <person name="Lotti C."/>
            <person name="Ricciardi L."/>
            <person name="Dicenta F."/>
            <person name="Lopez-Marques R.L."/>
            <person name="Lindberg Moller B."/>
        </authorList>
    </citation>
    <scope>NUCLEOTIDE SEQUENCE</scope>
</reference>
<feature type="region of interest" description="Disordered" evidence="1">
    <location>
        <begin position="628"/>
        <end position="650"/>
    </location>
</feature>
<name>A0A4Y1QXI0_PRUDU</name>
<proteinExistence type="predicted"/>
<gene>
    <name evidence="2" type="ORF">Prudu_005338</name>
</gene>
<dbReference type="InterPro" id="IPR039928">
    <property type="entry name" value="LNK"/>
</dbReference>
<evidence type="ECO:0000256" key="1">
    <source>
        <dbReference type="SAM" id="MobiDB-lite"/>
    </source>
</evidence>